<dbReference type="InterPro" id="IPR001650">
    <property type="entry name" value="Helicase_C-like"/>
</dbReference>
<feature type="compositionally biased region" description="Polar residues" evidence="5">
    <location>
        <begin position="305"/>
        <end position="332"/>
    </location>
</feature>
<dbReference type="InterPro" id="IPR036236">
    <property type="entry name" value="Znf_C2H2_sf"/>
</dbReference>
<dbReference type="FunFam" id="3.30.160.60:FF:001164">
    <property type="entry name" value="C2H2 finger domain protein, putative"/>
    <property type="match status" value="1"/>
</dbReference>
<dbReference type="PROSITE" id="PS00028">
    <property type="entry name" value="ZINC_FINGER_C2H2_1"/>
    <property type="match status" value="2"/>
</dbReference>
<dbReference type="SUPFAM" id="SSF57667">
    <property type="entry name" value="beta-beta-alpha zinc fingers"/>
    <property type="match status" value="1"/>
</dbReference>
<dbReference type="InterPro" id="IPR011545">
    <property type="entry name" value="DEAD/DEAH_box_helicase_dom"/>
</dbReference>
<evidence type="ECO:0000256" key="3">
    <source>
        <dbReference type="ARBA" id="ARBA00023242"/>
    </source>
</evidence>
<feature type="region of interest" description="Disordered" evidence="5">
    <location>
        <begin position="21"/>
        <end position="91"/>
    </location>
</feature>
<dbReference type="InterPro" id="IPR018973">
    <property type="entry name" value="MZB"/>
</dbReference>
<dbReference type="InterPro" id="IPR007219">
    <property type="entry name" value="XnlR_reg_dom"/>
</dbReference>
<evidence type="ECO:0000256" key="1">
    <source>
        <dbReference type="ARBA" id="ARBA00022741"/>
    </source>
</evidence>
<feature type="region of interest" description="Disordered" evidence="5">
    <location>
        <begin position="165"/>
        <end position="230"/>
    </location>
</feature>
<evidence type="ECO:0000256" key="5">
    <source>
        <dbReference type="SAM" id="MobiDB-lite"/>
    </source>
</evidence>
<dbReference type="CDD" id="cd12148">
    <property type="entry name" value="fungal_TF_MHR"/>
    <property type="match status" value="1"/>
</dbReference>
<comment type="caution">
    <text evidence="10">The sequence shown here is derived from an EMBL/GenBank/DDBJ whole genome shotgun (WGS) entry which is preliminary data.</text>
</comment>
<name>A0A364NCC9_STELY</name>
<dbReference type="FunFam" id="1.10.238.10:FF:000001">
    <property type="entry name" value="Calmodulin 1"/>
    <property type="match status" value="1"/>
</dbReference>
<dbReference type="SUPFAM" id="SSF52540">
    <property type="entry name" value="P-loop containing nucleoside triphosphate hydrolases"/>
    <property type="match status" value="1"/>
</dbReference>
<feature type="compositionally biased region" description="Polar residues" evidence="5">
    <location>
        <begin position="1131"/>
        <end position="1144"/>
    </location>
</feature>
<dbReference type="InterPro" id="IPR014939">
    <property type="entry name" value="CDT1_Gemini-bd-like"/>
</dbReference>
<dbReference type="Gene3D" id="1.10.238.10">
    <property type="entry name" value="EF-hand"/>
    <property type="match status" value="2"/>
</dbReference>
<dbReference type="PROSITE" id="PS50157">
    <property type="entry name" value="ZINC_FINGER_C2H2_2"/>
    <property type="match status" value="2"/>
</dbReference>
<dbReference type="Gene3D" id="3.30.160.60">
    <property type="entry name" value="Classic Zinc Finger"/>
    <property type="match status" value="1"/>
</dbReference>
<dbReference type="GO" id="GO:0006351">
    <property type="term" value="P:DNA-templated transcription"/>
    <property type="evidence" value="ECO:0007669"/>
    <property type="project" value="InterPro"/>
</dbReference>
<dbReference type="CDD" id="cd17923">
    <property type="entry name" value="DEXHc_Hrq1-like"/>
    <property type="match status" value="1"/>
</dbReference>
<dbReference type="GO" id="GO:0005509">
    <property type="term" value="F:calcium ion binding"/>
    <property type="evidence" value="ECO:0007669"/>
    <property type="project" value="InterPro"/>
</dbReference>
<keyword evidence="4" id="KW-0479">Metal-binding</keyword>
<dbReference type="Pfam" id="PF00270">
    <property type="entry name" value="DEAD"/>
    <property type="match status" value="1"/>
</dbReference>
<keyword evidence="1" id="KW-0547">Nucleotide-binding</keyword>
<keyword evidence="10" id="KW-0378">Hydrolase</keyword>
<dbReference type="PROSITE" id="PS51194">
    <property type="entry name" value="HELICASE_CTER"/>
    <property type="match status" value="1"/>
</dbReference>
<dbReference type="SMART" id="SM00355">
    <property type="entry name" value="ZnF_C2H2"/>
    <property type="match status" value="2"/>
</dbReference>
<feature type="domain" description="Helicase C-terminal" evidence="9">
    <location>
        <begin position="1661"/>
        <end position="1814"/>
    </location>
</feature>
<accession>A0A364NCC9</accession>
<dbReference type="CDD" id="cd00051">
    <property type="entry name" value="EFh"/>
    <property type="match status" value="1"/>
</dbReference>
<dbReference type="PROSITE" id="PS51192">
    <property type="entry name" value="HELICASE_ATP_BIND_1"/>
    <property type="match status" value="1"/>
</dbReference>
<dbReference type="InterPro" id="IPR014001">
    <property type="entry name" value="Helicase_ATP-bd"/>
</dbReference>
<dbReference type="PANTHER" id="PTHR47957">
    <property type="entry name" value="ATP-DEPENDENT HELICASE HRQ1"/>
    <property type="match status" value="1"/>
</dbReference>
<protein>
    <submittedName>
        <fullName evidence="10">P-loop containing nucleoside triphosphate hydrolase protein</fullName>
        <ecNumber evidence="10">3.6.1.15</ecNumber>
    </submittedName>
</protein>
<reference evidence="11" key="1">
    <citation type="submission" date="2018-05" db="EMBL/GenBank/DDBJ databases">
        <title>Draft genome sequence of Stemphylium lycopersici strain CIDEFI 213.</title>
        <authorList>
            <person name="Medina R."/>
            <person name="Franco M.E.E."/>
            <person name="Lucentini C.G."/>
            <person name="Saparrat M.C.N."/>
            <person name="Balatti P.A."/>
        </authorList>
    </citation>
    <scope>NUCLEOTIDE SEQUENCE [LARGE SCALE GENOMIC DNA]</scope>
    <source>
        <strain evidence="11">CIDEFI 213</strain>
    </source>
</reference>
<dbReference type="GO" id="GO:0005634">
    <property type="term" value="C:nucleus"/>
    <property type="evidence" value="ECO:0007669"/>
    <property type="project" value="TreeGrafter"/>
</dbReference>
<dbReference type="GO" id="GO:0008270">
    <property type="term" value="F:zinc ion binding"/>
    <property type="evidence" value="ECO:0007669"/>
    <property type="project" value="UniProtKB-KW"/>
</dbReference>
<evidence type="ECO:0000256" key="4">
    <source>
        <dbReference type="PROSITE-ProRule" id="PRU00042"/>
    </source>
</evidence>
<feature type="compositionally biased region" description="Polar residues" evidence="5">
    <location>
        <begin position="204"/>
        <end position="226"/>
    </location>
</feature>
<dbReference type="Pfam" id="PF04082">
    <property type="entry name" value="Fungal_trans"/>
    <property type="match status" value="1"/>
</dbReference>
<feature type="compositionally biased region" description="Low complexity" evidence="5">
    <location>
        <begin position="290"/>
        <end position="304"/>
    </location>
</feature>
<dbReference type="EC" id="3.6.1.15" evidence="10"/>
<feature type="domain" description="EF-hand" evidence="7">
    <location>
        <begin position="2259"/>
        <end position="2294"/>
    </location>
</feature>
<keyword evidence="4" id="KW-0862">Zinc</keyword>
<feature type="region of interest" description="Disordered" evidence="5">
    <location>
        <begin position="245"/>
        <end position="354"/>
    </location>
</feature>
<dbReference type="PROSITE" id="PS50222">
    <property type="entry name" value="EF_HAND_2"/>
    <property type="match status" value="2"/>
</dbReference>
<dbReference type="PANTHER" id="PTHR47957:SF3">
    <property type="entry name" value="ATP-DEPENDENT HELICASE HRQ1"/>
    <property type="match status" value="1"/>
</dbReference>
<evidence type="ECO:0000256" key="2">
    <source>
        <dbReference type="ARBA" id="ARBA00022840"/>
    </source>
</evidence>
<dbReference type="STRING" id="183478.A0A364NCC9"/>
<gene>
    <name evidence="10" type="ORF">DDE83_001738</name>
</gene>
<dbReference type="GO" id="GO:0036297">
    <property type="term" value="P:interstrand cross-link repair"/>
    <property type="evidence" value="ECO:0007669"/>
    <property type="project" value="TreeGrafter"/>
</dbReference>
<dbReference type="Proteomes" id="UP000249619">
    <property type="component" value="Unassembled WGS sequence"/>
</dbReference>
<proteinExistence type="predicted"/>
<dbReference type="GO" id="GO:0005524">
    <property type="term" value="F:ATP binding"/>
    <property type="evidence" value="ECO:0007669"/>
    <property type="project" value="UniProtKB-KW"/>
</dbReference>
<dbReference type="Pfam" id="PF00271">
    <property type="entry name" value="Helicase_C"/>
    <property type="match status" value="1"/>
</dbReference>
<evidence type="ECO:0000259" key="8">
    <source>
        <dbReference type="PROSITE" id="PS51192"/>
    </source>
</evidence>
<keyword evidence="2" id="KW-0067">ATP-binding</keyword>
<evidence type="ECO:0000259" key="9">
    <source>
        <dbReference type="PROSITE" id="PS51194"/>
    </source>
</evidence>
<keyword evidence="4" id="KW-0863">Zinc-finger</keyword>
<dbReference type="InterPro" id="IPR002048">
    <property type="entry name" value="EF_hand_dom"/>
</dbReference>
<dbReference type="GO" id="GO:0043138">
    <property type="term" value="F:3'-5' DNA helicase activity"/>
    <property type="evidence" value="ECO:0007669"/>
    <property type="project" value="TreeGrafter"/>
</dbReference>
<dbReference type="SMART" id="SM00487">
    <property type="entry name" value="DEXDc"/>
    <property type="match status" value="1"/>
</dbReference>
<feature type="compositionally biased region" description="Basic and acidic residues" evidence="5">
    <location>
        <begin position="80"/>
        <end position="91"/>
    </location>
</feature>
<evidence type="ECO:0000313" key="10">
    <source>
        <dbReference type="EMBL" id="RAR14900.1"/>
    </source>
</evidence>
<dbReference type="SUPFAM" id="SSF47473">
    <property type="entry name" value="EF-hand"/>
    <property type="match status" value="1"/>
</dbReference>
<dbReference type="InterPro" id="IPR027417">
    <property type="entry name" value="P-loop_NTPase"/>
</dbReference>
<dbReference type="InterPro" id="IPR011992">
    <property type="entry name" value="EF-hand-dom_pair"/>
</dbReference>
<feature type="compositionally biased region" description="Basic and acidic residues" evidence="5">
    <location>
        <begin position="46"/>
        <end position="56"/>
    </location>
</feature>
<feature type="domain" description="Helicase ATP-binding" evidence="8">
    <location>
        <begin position="1438"/>
        <end position="1621"/>
    </location>
</feature>
<dbReference type="Pfam" id="PF22982">
    <property type="entry name" value="WHD_HRQ1"/>
    <property type="match status" value="1"/>
</dbReference>
<organism evidence="10 11">
    <name type="scientific">Stemphylium lycopersici</name>
    <name type="common">Tomato gray leaf spot disease fungus</name>
    <name type="synonym">Thyrospora lycopersici</name>
    <dbReference type="NCBI Taxonomy" id="183478"/>
    <lineage>
        <taxon>Eukaryota</taxon>
        <taxon>Fungi</taxon>
        <taxon>Dikarya</taxon>
        <taxon>Ascomycota</taxon>
        <taxon>Pezizomycotina</taxon>
        <taxon>Dothideomycetes</taxon>
        <taxon>Pleosporomycetidae</taxon>
        <taxon>Pleosporales</taxon>
        <taxon>Pleosporineae</taxon>
        <taxon>Pleosporaceae</taxon>
        <taxon>Stemphylium</taxon>
    </lineage>
</organism>
<dbReference type="InterPro" id="IPR055227">
    <property type="entry name" value="HRQ1_WHD"/>
</dbReference>
<dbReference type="Pfam" id="PF08839">
    <property type="entry name" value="CDT1"/>
    <property type="match status" value="1"/>
</dbReference>
<evidence type="ECO:0000259" key="6">
    <source>
        <dbReference type="PROSITE" id="PS50157"/>
    </source>
</evidence>
<dbReference type="CDD" id="cd18797">
    <property type="entry name" value="SF2_C_Hrq"/>
    <property type="match status" value="1"/>
</dbReference>
<dbReference type="Gene3D" id="3.40.50.300">
    <property type="entry name" value="P-loop containing nucleotide triphosphate hydrolases"/>
    <property type="match status" value="2"/>
</dbReference>
<evidence type="ECO:0000259" key="7">
    <source>
        <dbReference type="PROSITE" id="PS50222"/>
    </source>
</evidence>
<feature type="domain" description="C2H2-type" evidence="6">
    <location>
        <begin position="86"/>
        <end position="115"/>
    </location>
</feature>
<dbReference type="GO" id="GO:0006289">
    <property type="term" value="P:nucleotide-excision repair"/>
    <property type="evidence" value="ECO:0007669"/>
    <property type="project" value="TreeGrafter"/>
</dbReference>
<dbReference type="EMBL" id="QGDH01000017">
    <property type="protein sequence ID" value="RAR14900.1"/>
    <property type="molecule type" value="Genomic_DNA"/>
</dbReference>
<keyword evidence="3" id="KW-0539">Nucleus</keyword>
<evidence type="ECO:0000313" key="11">
    <source>
        <dbReference type="Proteomes" id="UP000249619"/>
    </source>
</evidence>
<feature type="domain" description="EF-hand" evidence="7">
    <location>
        <begin position="2338"/>
        <end position="2373"/>
    </location>
</feature>
<dbReference type="Pfam" id="PF09369">
    <property type="entry name" value="MZB"/>
    <property type="match status" value="1"/>
</dbReference>
<feature type="compositionally biased region" description="Low complexity" evidence="5">
    <location>
        <begin position="1100"/>
        <end position="1116"/>
    </location>
</feature>
<dbReference type="GO" id="GO:0017111">
    <property type="term" value="F:ribonucleoside triphosphate phosphatase activity"/>
    <property type="evidence" value="ECO:0007669"/>
    <property type="project" value="UniProtKB-EC"/>
</dbReference>
<sequence>MTAQILSMHAAHASDLGKIKTQFGDKMDTTAGAASEPPTPASPDSGENRGRRRDRDEDGDTGDGEGDGHGSSRKRRRSRKGLDKKFECPHEGCGKSYSRAEHLYRHQLNHNPKQIYHCDFPDCHRSFVRQDLCARHKERHTARGSQLLRKDTFNMHNLNPIVTAALGGKNAPPPKTLGMKSQVPHGMQSPASAASNGGLGTRMSPPNFQSPASTATLSRQDSLQRTASDDAYRASADVKPYELQAQNSANFAPPPRPATMGSYGGGRTPLHNSPHVGNGNFTRPELRAQTSNISSYSSTSPFNSAVTPSQYTPSASSAGYQNSASAYQSQRNFPPFSSLPPPEYPQSAGTPVSREQENQFYNGTSGQTPMNGVESTNQIDNRMQGVSEAIMDQNPAYAIPMFGGAGYSRSPFAMADDFAAWLFNDNQFNPGGASPMDYPGGVNPVAGASSQIGLQAPYFNYDPSVAGYLNNPAPPAHPMAVHSILDTTLPESALSEEKRKDLLDLIHLRFNETDHAPVKRQKEDIMEGDKDDSHHVLSLHMMQTYISSYWVHFHPQLPILHKPTFNASTCPELLLLAIMCLGASCLEKNYGQETTQACAELANFLAWHLRWELFMDADFRPPAKLWIFQGLLLLESFEKMYSTRPLHERAHIHHATTLTLMRRGSSLIGRSAMDSPPSVKDGKSNGLGGANTPDEWWNHWITNEATRRAAFGAFVMDSIHATMFGHSAVMVAHEMRLPLPCDEALWSATSSSEVGRVEQTLTSNGIKPMSFLDGLKKTLNGQTVRTNSFGRTILMAGLLSVSWHMNQRDLQVSSLGVTTALGGRDKWRGSLTRAFDFWKQDFDSSLGRPEDRSSSNAYGYSQGIDDDNVFESRTVLHHLAHMAMHVDIVDCQIYAGAPRLLGRSITPQDYNGAQRRMKEAWAPTARARDATFYALRFLSNVMVAGDHSLNPNTPPTAGFSYSARDDYLLNRPWVLYFATLIVWSYGFALDGPVKEPYQLPSYDDKVRDMVLYLNRVGGVRSPEDLQKTTNRNACLALPDIQNTTMPLAMPRLKAATVSDQTIRKRKRKTRDGDEAEATPAPEGEGLNEVHRVVGPDGSLTDPNQPSPTSTTTTVPTKTHDGGKKPRRATKKNATGKPSFTRQGSSTLVETSIPWPAHFTKLAQVHRAINLVYTFLCTRKHLATTLDNLRGTVEGNLQRELLVEDVAQITALIPKAINFTYVDEAMLQINLMGSEDNLHGRRTTDFAILEPEPDKGEHKEVLLFEFIDGDLKRQVQHKKTGEPTKATTKLRNEDLKMPVYSQKQMMNLIEKRNVKFTSAVNAFLNHCAEESVDSVEKIKEVSQAFIPAPAESRASTPGPERSLIPASIPTERKPIPDILNEMKTLEWYTGQIVPDGHRVFDPQEPVYGDLNFAMSQNLVNALYNTRNITQLYAHQAEAINNLYDGHNVIVSTSTSSGKSLIYQIPVLHQLEQEPNTRAMYIFPTKALAQDQRKSMKELLRFMPGFEDILVETFDGDTPMSDRNYIRDEARIIFTNPDMLHITILPQEDAWRTYLQNLRFVVVDELHVYNGLFGAHMAFIMRRLRRICAAVGNRHVKFISCSATVANPEEHMKTIFGVEEVRLTDFDGSPSGRKEFLCWNTPFKDPGDPTSGRGDCMAETAKLFCQLMLRGVRAIAFCRVRKQCEALLAAVKTELTNLERPEVIPRVMSYRGGYTPQDRREIEREMFDGKLCGIVATSALELGVDIGSLDAVVTVGFPYTIANLRQQSGRAGRRNKDSLSVLVGDCFPTDQYYMSNPDEIFTKPNCALQVDLENMLVVEGHVQCAAHEMPINVEADTVYFGPLLPKIARERMRRDEKGFYHVNSRFLPQPSRTVSIRDTEEDHFAIIDVTNGKNTVLEELEASRAFFTLYDGGIFLHQGNTYLVKEFSQERMLAKVEYVKVDWTTQQRDYTDIDPVETEAIRRIPGSRSKAFYGPIKIQQVVYGFFKIDKKRRILDAVQVDNPPIILFSKGMWLDVPKSAMDILRSRRLNIAAGIHAAEHAVLSLMPNFVISTPGDVRTECKVPEKEFLQKESTRKRPARLTFYDAKGGASGSGISTKAFEFIDTLLNQACQRLTSCHCLEGCNECCNDDACKQSNQVMSKAGAMVIIMCLLGKEKQIDVDALPWGEEDVEQGFDTVVEAVGVRMAEGKVRDGGTLPGEEDDEKMVRAKLVDGVWIKEEEEDDDHFSRSIHMYGDFLDFLLLNSPSAFSIEPFPHTPIYTMASTNYREAFQLFDKRGNGRVDRSALGDLLRACGQNPTLAEIADLERGVGADSANKPARAVDFDTFSKILNRPGGFREPFDIEEYIRGFQVFDKERSGFVGKGQIKYILTNLGEKMSEEEVDELFKSTIDASNNEVDYREFVKTIAEN</sequence>
<dbReference type="SMART" id="SM00490">
    <property type="entry name" value="HELICc"/>
    <property type="match status" value="1"/>
</dbReference>
<feature type="region of interest" description="Disordered" evidence="5">
    <location>
        <begin position="1046"/>
        <end position="1144"/>
    </location>
</feature>
<dbReference type="InterPro" id="IPR013087">
    <property type="entry name" value="Znf_C2H2_type"/>
</dbReference>
<feature type="domain" description="C2H2-type" evidence="6">
    <location>
        <begin position="116"/>
        <end position="145"/>
    </location>
</feature>
<dbReference type="GO" id="GO:0003677">
    <property type="term" value="F:DNA binding"/>
    <property type="evidence" value="ECO:0007669"/>
    <property type="project" value="InterPro"/>
</dbReference>
<keyword evidence="11" id="KW-1185">Reference proteome</keyword>